<dbReference type="InterPro" id="IPR029069">
    <property type="entry name" value="HotDog_dom_sf"/>
</dbReference>
<dbReference type="PANTHER" id="PTHR43664">
    <property type="entry name" value="MONOAMINE OXIDASE-RELATED"/>
    <property type="match status" value="1"/>
</dbReference>
<keyword evidence="3" id="KW-1185">Reference proteome</keyword>
<evidence type="ECO:0000313" key="3">
    <source>
        <dbReference type="Proteomes" id="UP000229730"/>
    </source>
</evidence>
<dbReference type="InterPro" id="IPR052342">
    <property type="entry name" value="MCH/BMMD"/>
</dbReference>
<dbReference type="Gene3D" id="3.10.129.10">
    <property type="entry name" value="Hotdog Thioesterase"/>
    <property type="match status" value="1"/>
</dbReference>
<proteinExistence type="predicted"/>
<dbReference type="Pfam" id="PF01575">
    <property type="entry name" value="MaoC_dehydratas"/>
    <property type="match status" value="1"/>
</dbReference>
<accession>A0A2G4YMX4</accession>
<dbReference type="AlphaFoldDB" id="A0A2G4YMX4"/>
<evidence type="ECO:0000313" key="2">
    <source>
        <dbReference type="EMBL" id="PHZ83670.1"/>
    </source>
</evidence>
<dbReference type="InParanoid" id="A0A2G4YMX4"/>
<dbReference type="OrthoDB" id="9796589at2"/>
<protein>
    <submittedName>
        <fullName evidence="2">Dehydratase</fullName>
    </submittedName>
</protein>
<evidence type="ECO:0000259" key="1">
    <source>
        <dbReference type="Pfam" id="PF01575"/>
    </source>
</evidence>
<feature type="domain" description="MaoC-like" evidence="1">
    <location>
        <begin position="13"/>
        <end position="114"/>
    </location>
</feature>
<comment type="caution">
    <text evidence="2">The sequence shown here is derived from an EMBL/GenBank/DDBJ whole genome shotgun (WGS) entry which is preliminary data.</text>
</comment>
<sequence length="153" mass="17076">MLTFEDFTIGQITEFGDYLVTEEEIIEFATKYDPQPFHTDPEFAAKSFHGKLIGSGWMTTAIMMRMLCDNALTNSSSIGSPGVDNLRWVKPVYAGDRLRVHCEILSARESKTRPGVGIVVQKVAVLNQNDEAVMTLQPTSMYLTRIAAAQQQK</sequence>
<dbReference type="InterPro" id="IPR002539">
    <property type="entry name" value="MaoC-like_dom"/>
</dbReference>
<dbReference type="EMBL" id="PDEM01000031">
    <property type="protein sequence ID" value="PHZ83670.1"/>
    <property type="molecule type" value="Genomic_DNA"/>
</dbReference>
<reference evidence="2 3" key="1">
    <citation type="submission" date="2017-10" db="EMBL/GenBank/DDBJ databases">
        <title>Frigbacter circumglobatus gen. nov. sp. nov., isolated from sediment cultured in situ.</title>
        <authorList>
            <person name="Zhao Z."/>
        </authorList>
    </citation>
    <scope>NUCLEOTIDE SEQUENCE [LARGE SCALE GENOMIC DNA]</scope>
    <source>
        <strain evidence="2 3">ZYL</strain>
    </source>
</reference>
<dbReference type="Proteomes" id="UP000229730">
    <property type="component" value="Unassembled WGS sequence"/>
</dbReference>
<gene>
    <name evidence="2" type="ORF">CRD36_14935</name>
</gene>
<organism evidence="2 3">
    <name type="scientific">Paremcibacter congregatus</name>
    <dbReference type="NCBI Taxonomy" id="2043170"/>
    <lineage>
        <taxon>Bacteria</taxon>
        <taxon>Pseudomonadati</taxon>
        <taxon>Pseudomonadota</taxon>
        <taxon>Alphaproteobacteria</taxon>
        <taxon>Emcibacterales</taxon>
        <taxon>Emcibacteraceae</taxon>
        <taxon>Paremcibacter</taxon>
    </lineage>
</organism>
<dbReference type="SUPFAM" id="SSF54637">
    <property type="entry name" value="Thioesterase/thiol ester dehydrase-isomerase"/>
    <property type="match status" value="1"/>
</dbReference>
<name>A0A2G4YMX4_9PROT</name>
<dbReference type="PANTHER" id="PTHR43664:SF1">
    <property type="entry name" value="BETA-METHYLMALYL-COA DEHYDRATASE"/>
    <property type="match status" value="1"/>
</dbReference>
<dbReference type="CDD" id="cd03454">
    <property type="entry name" value="YdeM"/>
    <property type="match status" value="1"/>
</dbReference>
<dbReference type="RefSeq" id="WP_099474682.1">
    <property type="nucleotide sequence ID" value="NZ_CP041025.1"/>
</dbReference>